<organism evidence="1 2">
    <name type="scientific">Rhizoctonia solani</name>
    <dbReference type="NCBI Taxonomy" id="456999"/>
    <lineage>
        <taxon>Eukaryota</taxon>
        <taxon>Fungi</taxon>
        <taxon>Dikarya</taxon>
        <taxon>Basidiomycota</taxon>
        <taxon>Agaricomycotina</taxon>
        <taxon>Agaricomycetes</taxon>
        <taxon>Cantharellales</taxon>
        <taxon>Ceratobasidiaceae</taxon>
        <taxon>Rhizoctonia</taxon>
    </lineage>
</organism>
<sequence length="547" mass="62555">MIEKLKSAGDQLRAAWENYYHVYSTIDDSYNQGKSPHGCGFSLEVSRQLDAELAFISSYEPKIQQIKAAISCARNHSSSLSPINTLPPEVLTRVFQLVAEQPCKLHLRAGDQLQAPFPRYPDYLAHVCSHWRRTAISCCSLWRHIDLSTYAPWYKGLNARAETHIARTNGLPIELHISDHVNQHSKKAKHEEDLVKLVSRISTRTETLKFVVTDPFRHFHESVLTKLLLSRSLILTELVVTSEIYHWDNFILADKPSNQPPVPGSQSFRLGLWEDQLERCFAPLTVLCLRGIFPLWSSAAYQGLVDLRLLSTTIWSHIQEVELVTILKSSPELRILHFGLKIENLSDNVSPVHLKDLRVIKIFPENGEKTRQCPSSLLRLLAPGPNPLRLSFSNCYEPNMTMLTELDNFFERSRVAWFYSRGVFPPINLLLRHAVTLERVVLDDLKTYCSDELPFTWLRMDGLHTLPRLKSLRIRGSTLSVDELHLLVECCPSGIVLQSCDVENDICSEWFSSTAFSSEEFNDTFLNVKIMDRNPSMDSTIDWDILD</sequence>
<evidence type="ECO:0000313" key="2">
    <source>
        <dbReference type="Proteomes" id="UP000663827"/>
    </source>
</evidence>
<dbReference type="Gene3D" id="1.20.1280.50">
    <property type="match status" value="1"/>
</dbReference>
<name>A0A8H3E294_9AGAM</name>
<evidence type="ECO:0008006" key="3">
    <source>
        <dbReference type="Google" id="ProtNLM"/>
    </source>
</evidence>
<dbReference type="AlphaFoldDB" id="A0A8H3E294"/>
<accession>A0A8H3E294</accession>
<dbReference type="EMBL" id="CAJNJQ010001705">
    <property type="protein sequence ID" value="CAE7146450.1"/>
    <property type="molecule type" value="Genomic_DNA"/>
</dbReference>
<gene>
    <name evidence="1" type="ORF">RDB_LOCUS83826</name>
</gene>
<protein>
    <recommendedName>
        <fullName evidence="3">F-box-like domain protein</fullName>
    </recommendedName>
</protein>
<evidence type="ECO:0000313" key="1">
    <source>
        <dbReference type="EMBL" id="CAE7146450.1"/>
    </source>
</evidence>
<comment type="caution">
    <text evidence="1">The sequence shown here is derived from an EMBL/GenBank/DDBJ whole genome shotgun (WGS) entry which is preliminary data.</text>
</comment>
<reference evidence="1" key="1">
    <citation type="submission" date="2021-01" db="EMBL/GenBank/DDBJ databases">
        <authorList>
            <person name="Kaushik A."/>
        </authorList>
    </citation>
    <scope>NUCLEOTIDE SEQUENCE</scope>
    <source>
        <strain evidence="1">AG5</strain>
    </source>
</reference>
<proteinExistence type="predicted"/>
<dbReference type="Proteomes" id="UP000663827">
    <property type="component" value="Unassembled WGS sequence"/>
</dbReference>